<comment type="caution">
    <text evidence="1">The sequence shown here is derived from an EMBL/GenBank/DDBJ whole genome shotgun (WGS) entry which is preliminary data.</text>
</comment>
<dbReference type="EMBL" id="CAKOFQ010007225">
    <property type="protein sequence ID" value="CAH1995371.1"/>
    <property type="molecule type" value="Genomic_DNA"/>
</dbReference>
<dbReference type="AlphaFoldDB" id="A0A9P0LGE4"/>
<gene>
    <name evidence="1" type="ORF">ACAOBT_LOCUS22562</name>
</gene>
<accession>A0A9P0LGE4</accession>
<evidence type="ECO:0008006" key="3">
    <source>
        <dbReference type="Google" id="ProtNLM"/>
    </source>
</evidence>
<keyword evidence="2" id="KW-1185">Reference proteome</keyword>
<dbReference type="OrthoDB" id="8195035at2759"/>
<evidence type="ECO:0000313" key="2">
    <source>
        <dbReference type="Proteomes" id="UP001152888"/>
    </source>
</evidence>
<organism evidence="1 2">
    <name type="scientific">Acanthoscelides obtectus</name>
    <name type="common">Bean weevil</name>
    <name type="synonym">Bruchus obtectus</name>
    <dbReference type="NCBI Taxonomy" id="200917"/>
    <lineage>
        <taxon>Eukaryota</taxon>
        <taxon>Metazoa</taxon>
        <taxon>Ecdysozoa</taxon>
        <taxon>Arthropoda</taxon>
        <taxon>Hexapoda</taxon>
        <taxon>Insecta</taxon>
        <taxon>Pterygota</taxon>
        <taxon>Neoptera</taxon>
        <taxon>Endopterygota</taxon>
        <taxon>Coleoptera</taxon>
        <taxon>Polyphaga</taxon>
        <taxon>Cucujiformia</taxon>
        <taxon>Chrysomeloidea</taxon>
        <taxon>Chrysomelidae</taxon>
        <taxon>Bruchinae</taxon>
        <taxon>Bruchini</taxon>
        <taxon>Acanthoscelides</taxon>
    </lineage>
</organism>
<protein>
    <recommendedName>
        <fullName evidence="3">SCAN domain-containing protein 3</fullName>
    </recommendedName>
</protein>
<sequence length="81" mass="8992">MVGVRSGLAKKLNEKKPAMVSTHCVIHRQGLASKTLPQKLRQALDSAIRIVNYMKGSALNSDLLYFARISILNTKLFAFMS</sequence>
<dbReference type="Proteomes" id="UP001152888">
    <property type="component" value="Unassembled WGS sequence"/>
</dbReference>
<evidence type="ECO:0000313" key="1">
    <source>
        <dbReference type="EMBL" id="CAH1995371.1"/>
    </source>
</evidence>
<dbReference type="PANTHER" id="PTHR45913:SF19">
    <property type="entry name" value="LOW QUALITY PROTEIN: ZINC FINGER BED DOMAIN-CONTAINING PROTEIN 5-LIKE"/>
    <property type="match status" value="1"/>
</dbReference>
<reference evidence="1" key="1">
    <citation type="submission" date="2022-03" db="EMBL/GenBank/DDBJ databases">
        <authorList>
            <person name="Sayadi A."/>
        </authorList>
    </citation>
    <scope>NUCLEOTIDE SEQUENCE</scope>
</reference>
<proteinExistence type="predicted"/>
<dbReference type="PANTHER" id="PTHR45913">
    <property type="entry name" value="EPM2A-INTERACTING PROTEIN 1"/>
    <property type="match status" value="1"/>
</dbReference>
<name>A0A9P0LGE4_ACAOB</name>